<evidence type="ECO:0000313" key="5">
    <source>
        <dbReference type="EMBL" id="MBE1607033.1"/>
    </source>
</evidence>
<organism evidence="5 6">
    <name type="scientific">Actinopolymorpha pittospori</name>
    <dbReference type="NCBI Taxonomy" id="648752"/>
    <lineage>
        <taxon>Bacteria</taxon>
        <taxon>Bacillati</taxon>
        <taxon>Actinomycetota</taxon>
        <taxon>Actinomycetes</taxon>
        <taxon>Propionibacteriales</taxon>
        <taxon>Actinopolymorphaceae</taxon>
        <taxon>Actinopolymorpha</taxon>
    </lineage>
</organism>
<name>A0A927MYG2_9ACTN</name>
<dbReference type="Pfam" id="PF01047">
    <property type="entry name" value="MarR"/>
    <property type="match status" value="1"/>
</dbReference>
<dbReference type="Gene3D" id="1.10.10.10">
    <property type="entry name" value="Winged helix-like DNA-binding domain superfamily/Winged helix DNA-binding domain"/>
    <property type="match status" value="1"/>
</dbReference>
<dbReference type="InterPro" id="IPR036390">
    <property type="entry name" value="WH_DNA-bd_sf"/>
</dbReference>
<evidence type="ECO:0000313" key="6">
    <source>
        <dbReference type="Proteomes" id="UP000638648"/>
    </source>
</evidence>
<dbReference type="GO" id="GO:0003677">
    <property type="term" value="F:DNA binding"/>
    <property type="evidence" value="ECO:0007669"/>
    <property type="project" value="UniProtKB-KW"/>
</dbReference>
<dbReference type="PRINTS" id="PR00598">
    <property type="entry name" value="HTHMARR"/>
</dbReference>
<evidence type="ECO:0000256" key="3">
    <source>
        <dbReference type="ARBA" id="ARBA00023163"/>
    </source>
</evidence>
<dbReference type="InterPro" id="IPR000835">
    <property type="entry name" value="HTH_MarR-typ"/>
</dbReference>
<gene>
    <name evidence="5" type="ORF">HEB94_003881</name>
</gene>
<dbReference type="PROSITE" id="PS50995">
    <property type="entry name" value="HTH_MARR_2"/>
    <property type="match status" value="1"/>
</dbReference>
<keyword evidence="3" id="KW-0804">Transcription</keyword>
<accession>A0A927MYG2</accession>
<dbReference type="AlphaFoldDB" id="A0A927MYG2"/>
<evidence type="ECO:0000256" key="1">
    <source>
        <dbReference type="ARBA" id="ARBA00023015"/>
    </source>
</evidence>
<protein>
    <submittedName>
        <fullName evidence="5">DNA-binding MarR family transcriptional regulator</fullName>
    </submittedName>
</protein>
<proteinExistence type="predicted"/>
<keyword evidence="6" id="KW-1185">Reference proteome</keyword>
<dbReference type="PROSITE" id="PS01117">
    <property type="entry name" value="HTH_MARR_1"/>
    <property type="match status" value="1"/>
</dbReference>
<dbReference type="Proteomes" id="UP000638648">
    <property type="component" value="Unassembled WGS sequence"/>
</dbReference>
<sequence>MAGSQEDRPEASQDFGWALGTLFRAYHKAVGDAIAEIPGGPRGFQVLDSANSGVCQNQAAMADHLGIDRTAMTYLLDDLEARGLVQRTPDPADRRSRRVTLTAEGTKTLARLTVRVADVERHVLGGLQPDEADQLRAILSRAALGTVGSDPNESACTIVESIDASA</sequence>
<comment type="caution">
    <text evidence="5">The sequence shown here is derived from an EMBL/GenBank/DDBJ whole genome shotgun (WGS) entry which is preliminary data.</text>
</comment>
<dbReference type="PANTHER" id="PTHR33164:SF43">
    <property type="entry name" value="HTH-TYPE TRANSCRIPTIONAL REPRESSOR YETL"/>
    <property type="match status" value="1"/>
</dbReference>
<dbReference type="PANTHER" id="PTHR33164">
    <property type="entry name" value="TRANSCRIPTIONAL REGULATOR, MARR FAMILY"/>
    <property type="match status" value="1"/>
</dbReference>
<evidence type="ECO:0000256" key="2">
    <source>
        <dbReference type="ARBA" id="ARBA00023125"/>
    </source>
</evidence>
<dbReference type="InterPro" id="IPR023187">
    <property type="entry name" value="Tscrpt_reg_MarR-type_CS"/>
</dbReference>
<dbReference type="RefSeq" id="WP_192751041.1">
    <property type="nucleotide sequence ID" value="NZ_BAABJL010000151.1"/>
</dbReference>
<keyword evidence="2 5" id="KW-0238">DNA-binding</keyword>
<dbReference type="GO" id="GO:0003700">
    <property type="term" value="F:DNA-binding transcription factor activity"/>
    <property type="evidence" value="ECO:0007669"/>
    <property type="project" value="InterPro"/>
</dbReference>
<dbReference type="InterPro" id="IPR039422">
    <property type="entry name" value="MarR/SlyA-like"/>
</dbReference>
<dbReference type="InterPro" id="IPR036388">
    <property type="entry name" value="WH-like_DNA-bd_sf"/>
</dbReference>
<dbReference type="SMART" id="SM00347">
    <property type="entry name" value="HTH_MARR"/>
    <property type="match status" value="1"/>
</dbReference>
<keyword evidence="1" id="KW-0805">Transcription regulation</keyword>
<dbReference type="GO" id="GO:0006950">
    <property type="term" value="P:response to stress"/>
    <property type="evidence" value="ECO:0007669"/>
    <property type="project" value="TreeGrafter"/>
</dbReference>
<dbReference type="SUPFAM" id="SSF46785">
    <property type="entry name" value="Winged helix' DNA-binding domain"/>
    <property type="match status" value="1"/>
</dbReference>
<dbReference type="EMBL" id="JADBEM010000001">
    <property type="protein sequence ID" value="MBE1607033.1"/>
    <property type="molecule type" value="Genomic_DNA"/>
</dbReference>
<evidence type="ECO:0000259" key="4">
    <source>
        <dbReference type="PROSITE" id="PS50995"/>
    </source>
</evidence>
<feature type="domain" description="HTH marR-type" evidence="4">
    <location>
        <begin position="12"/>
        <end position="144"/>
    </location>
</feature>
<reference evidence="5" key="1">
    <citation type="submission" date="2020-10" db="EMBL/GenBank/DDBJ databases">
        <title>Sequencing the genomes of 1000 actinobacteria strains.</title>
        <authorList>
            <person name="Klenk H.-P."/>
        </authorList>
    </citation>
    <scope>NUCLEOTIDE SEQUENCE</scope>
    <source>
        <strain evidence="5">DSM 45354</strain>
    </source>
</reference>